<accession>A0AAI8PNE4</accession>
<gene>
    <name evidence="1" type="ORF">DWG14_04571</name>
</gene>
<dbReference type="RefSeq" id="WP_120051798.1">
    <property type="nucleotide sequence ID" value="NZ_CP032427.1"/>
</dbReference>
<evidence type="ECO:0008006" key="3">
    <source>
        <dbReference type="Google" id="ProtNLM"/>
    </source>
</evidence>
<reference evidence="1 2" key="1">
    <citation type="submission" date="2018-09" db="EMBL/GenBank/DDBJ databases">
        <title>Production of Trimethoprim by Streptomyces sp. 3E-1.</title>
        <authorList>
            <person name="Kang H.J."/>
            <person name="Kim S.B."/>
        </authorList>
    </citation>
    <scope>NUCLEOTIDE SEQUENCE [LARGE SCALE GENOMIC DNA]</scope>
    <source>
        <strain evidence="1 2">3E-1</strain>
    </source>
</reference>
<protein>
    <recommendedName>
        <fullName evidence="3">Abi-like protein</fullName>
    </recommendedName>
</protein>
<sequence length="223" mass="25741">MVDRMPGWLEWLFSAPRMKPYLRAAGGDPEAAMRLYRWNVEASEALYTPLHYVELAVRNALHGCLVLEHGRPDWWVAAPLDQGGLALVETARGKCRAKERERARKQGRQVRPVTVDDVVAELTFGFWATLLVSRYDRVFWVPTLHRAFPYYSGRRDKLSDDLRALVRLRNRVMHHEPIHEEDLDAEHARIYRVLAALSPDLAKMVRAGDRFRSVLDGKEDALE</sequence>
<name>A0AAI8PNE4_9ACTN</name>
<dbReference type="AlphaFoldDB" id="A0AAI8PNE4"/>
<dbReference type="GeneID" id="91283454"/>
<dbReference type="EMBL" id="CP032427">
    <property type="protein sequence ID" value="AYC40308.1"/>
    <property type="molecule type" value="Genomic_DNA"/>
</dbReference>
<organism evidence="1 2">
    <name type="scientific">Streptomyces griseorubiginosus</name>
    <dbReference type="NCBI Taxonomy" id="67304"/>
    <lineage>
        <taxon>Bacteria</taxon>
        <taxon>Bacillati</taxon>
        <taxon>Actinomycetota</taxon>
        <taxon>Actinomycetes</taxon>
        <taxon>Kitasatosporales</taxon>
        <taxon>Streptomycetaceae</taxon>
        <taxon>Streptomyces</taxon>
    </lineage>
</organism>
<dbReference type="KEGG" id="sge:DWG14_04571"/>
<proteinExistence type="predicted"/>
<dbReference type="Proteomes" id="UP000265765">
    <property type="component" value="Chromosome"/>
</dbReference>
<evidence type="ECO:0000313" key="1">
    <source>
        <dbReference type="EMBL" id="AYC40308.1"/>
    </source>
</evidence>
<evidence type="ECO:0000313" key="2">
    <source>
        <dbReference type="Proteomes" id="UP000265765"/>
    </source>
</evidence>